<feature type="compositionally biased region" description="Basic residues" evidence="1">
    <location>
        <begin position="571"/>
        <end position="580"/>
    </location>
</feature>
<gene>
    <name evidence="3" type="ORF">MSYG_4040</name>
</gene>
<dbReference type="GO" id="GO:0051666">
    <property type="term" value="P:actin cortical patch localization"/>
    <property type="evidence" value="ECO:0007669"/>
    <property type="project" value="TreeGrafter"/>
</dbReference>
<protein>
    <submittedName>
        <fullName evidence="3">Similar to S.cerevisiae protein LDB17 (Protein involved in the regulation of endocytosis)</fullName>
    </submittedName>
</protein>
<feature type="compositionally biased region" description="Basic residues" evidence="1">
    <location>
        <begin position="516"/>
        <end position="529"/>
    </location>
</feature>
<dbReference type="Proteomes" id="UP000186303">
    <property type="component" value="Chromosome 7"/>
</dbReference>
<feature type="region of interest" description="Disordered" evidence="1">
    <location>
        <begin position="505"/>
        <end position="536"/>
    </location>
</feature>
<dbReference type="EMBL" id="LT671827">
    <property type="protein sequence ID" value="SHO79690.1"/>
    <property type="molecule type" value="Genomic_DNA"/>
</dbReference>
<dbReference type="GO" id="GO:0030479">
    <property type="term" value="C:actin cortical patch"/>
    <property type="evidence" value="ECO:0007669"/>
    <property type="project" value="TreeGrafter"/>
</dbReference>
<dbReference type="OMA" id="QAYLCVF"/>
<proteinExistence type="predicted"/>
<name>A0A1M8AB89_MALS4</name>
<reference evidence="4" key="1">
    <citation type="journal article" date="2017" name="Nucleic Acids Res.">
        <title>Proteogenomics produces comprehensive and highly accurate protein-coding gene annotation in a complete genome assembly of Malassezia sympodialis.</title>
        <authorList>
            <person name="Zhu Y."/>
            <person name="Engstroem P.G."/>
            <person name="Tellgren-Roth C."/>
            <person name="Baudo C.D."/>
            <person name="Kennell J.C."/>
            <person name="Sun S."/>
            <person name="Billmyre R.B."/>
            <person name="Schroeder M.S."/>
            <person name="Andersson A."/>
            <person name="Holm T."/>
            <person name="Sigurgeirsson B."/>
            <person name="Wu G."/>
            <person name="Sankaranarayanan S.R."/>
            <person name="Siddharthan R."/>
            <person name="Sanyal K."/>
            <person name="Lundeberg J."/>
            <person name="Nystedt B."/>
            <person name="Boekhout T."/>
            <person name="Dawson T.L. Jr."/>
            <person name="Heitman J."/>
            <person name="Scheynius A."/>
            <person name="Lehtioe J."/>
        </authorList>
    </citation>
    <scope>NUCLEOTIDE SEQUENCE [LARGE SCALE GENOMIC DNA]</scope>
    <source>
        <strain evidence="4">ATCC 42132</strain>
    </source>
</reference>
<evidence type="ECO:0000259" key="2">
    <source>
        <dbReference type="Pfam" id="PF09431"/>
    </source>
</evidence>
<evidence type="ECO:0000256" key="1">
    <source>
        <dbReference type="SAM" id="MobiDB-lite"/>
    </source>
</evidence>
<evidence type="ECO:0000313" key="3">
    <source>
        <dbReference type="EMBL" id="SHO79690.1"/>
    </source>
</evidence>
<feature type="domain" description="SPIN90/Ldb17 leucine-rich" evidence="2">
    <location>
        <begin position="238"/>
        <end position="372"/>
    </location>
</feature>
<dbReference type="Pfam" id="PF09431">
    <property type="entry name" value="SPIN90_LRD"/>
    <property type="match status" value="1"/>
</dbReference>
<organism evidence="3 4">
    <name type="scientific">Malassezia sympodialis (strain ATCC 42132)</name>
    <name type="common">Atopic eczema-associated yeast</name>
    <dbReference type="NCBI Taxonomy" id="1230383"/>
    <lineage>
        <taxon>Eukaryota</taxon>
        <taxon>Fungi</taxon>
        <taxon>Dikarya</taxon>
        <taxon>Basidiomycota</taxon>
        <taxon>Ustilaginomycotina</taxon>
        <taxon>Malasseziomycetes</taxon>
        <taxon>Malasseziales</taxon>
        <taxon>Malasseziaceae</taxon>
        <taxon>Malassezia</taxon>
    </lineage>
</organism>
<dbReference type="GO" id="GO:0000147">
    <property type="term" value="P:actin cortical patch assembly"/>
    <property type="evidence" value="ECO:0007669"/>
    <property type="project" value="TreeGrafter"/>
</dbReference>
<dbReference type="PANTHER" id="PTHR13357:SF1">
    <property type="entry name" value="NCK-INTERACTING PROTEIN WITH SH3 DOMAIN"/>
    <property type="match status" value="1"/>
</dbReference>
<dbReference type="OrthoDB" id="445362at2759"/>
<sequence length="625" mass="69231">MPLASPAPQPAKRPSLDPAAMDEYVSHVLGATGTAADLDDAFVRDERAQMVWARHTVDKVLLPFGASLAPLDADKEPCGAAKYFVDALRPRLFASPAPQLLRVYAMIRALGERDMNVYRWLLYPHGTCLLPGWIRRLMHNVWAGFYASQASSSVASDAAMRYGPALPLPGAAVRVEGVCTEAQAERMVLLGLETHALELLHHVLCAVRLRPSDLRGLTVHFVDHLFDTMELAQQDQEDEYCMRLMRVVLALHEQCLVQDPSSSLLGTIRRRLHTSKTFGETLVFRLNRTSSATLSGCLFHFLTLKLLADVFAQRETASYFYTNDLRVLVDIFLRELANLAEAYELLRQAYLCVFRALLTQTQLCSEPYKRADVQLLLTHMVGGAQWHDVSPVTLALANDCLESEWFVGLHDGATLVAPIQGGEVHAAQLTKEHAENQVHFHAEPTLQTIQHTLVLRRIQSAAAAVACIQGTYTDAESTVLWPARVAAAETDVAPSEVDVLALERWTTEPPPSQAPVRRRTPPPRPHKPVRTVPVHHPAMTQSLPDLTHIPPMDAHETDSVPTNEAPASGSWRHRLRRWGKGRGEKEGHASVSIGALFRPDTNTGPSAPTQEDVRPVRRRAPPPPR</sequence>
<dbReference type="VEuPathDB" id="FungiDB:MSYG_4040"/>
<dbReference type="GO" id="GO:0071933">
    <property type="term" value="F:Arp2/3 complex binding"/>
    <property type="evidence" value="ECO:0007669"/>
    <property type="project" value="TreeGrafter"/>
</dbReference>
<evidence type="ECO:0000313" key="4">
    <source>
        <dbReference type="Proteomes" id="UP000186303"/>
    </source>
</evidence>
<dbReference type="InterPro" id="IPR030125">
    <property type="entry name" value="SPIN90/Ldb17"/>
</dbReference>
<dbReference type="InterPro" id="IPR018556">
    <property type="entry name" value="SPIN90/Ldb17_LRD"/>
</dbReference>
<dbReference type="AlphaFoldDB" id="A0A1M8AB89"/>
<feature type="compositionally biased region" description="Polar residues" evidence="1">
    <location>
        <begin position="600"/>
        <end position="609"/>
    </location>
</feature>
<keyword evidence="4" id="KW-1185">Reference proteome</keyword>
<accession>A0A1M8AB89</accession>
<dbReference type="GO" id="GO:0006897">
    <property type="term" value="P:endocytosis"/>
    <property type="evidence" value="ECO:0007669"/>
    <property type="project" value="TreeGrafter"/>
</dbReference>
<dbReference type="STRING" id="1230383.A0A1M8AB89"/>
<feature type="compositionally biased region" description="Basic residues" evidence="1">
    <location>
        <begin position="616"/>
        <end position="625"/>
    </location>
</feature>
<dbReference type="PANTHER" id="PTHR13357">
    <property type="entry name" value="SH3 ADAPTER PROTEIN SPIN90 NCK INTERACTING PROTEIN WITH SH3 DOMAIN"/>
    <property type="match status" value="1"/>
</dbReference>
<feature type="region of interest" description="Disordered" evidence="1">
    <location>
        <begin position="552"/>
        <end position="625"/>
    </location>
</feature>